<keyword evidence="2 3" id="KW-0040">ANK repeat</keyword>
<accession>A0A812P9D2</accession>
<keyword evidence="5" id="KW-1185">Reference proteome</keyword>
<dbReference type="OrthoDB" id="366390at2759"/>
<feature type="repeat" description="ANK" evidence="3">
    <location>
        <begin position="343"/>
        <end position="375"/>
    </location>
</feature>
<feature type="repeat" description="ANK" evidence="3">
    <location>
        <begin position="376"/>
        <end position="408"/>
    </location>
</feature>
<dbReference type="Proteomes" id="UP000604046">
    <property type="component" value="Unassembled WGS sequence"/>
</dbReference>
<dbReference type="EMBL" id="CAJNDS010002146">
    <property type="protein sequence ID" value="CAE7350996.1"/>
    <property type="molecule type" value="Genomic_DNA"/>
</dbReference>
<feature type="repeat" description="ANK" evidence="3">
    <location>
        <begin position="277"/>
        <end position="309"/>
    </location>
</feature>
<dbReference type="InterPro" id="IPR050889">
    <property type="entry name" value="Dendritic_Spine_Reg/Scaffold"/>
</dbReference>
<dbReference type="SUPFAM" id="SSF48403">
    <property type="entry name" value="Ankyrin repeat"/>
    <property type="match status" value="1"/>
</dbReference>
<evidence type="ECO:0000313" key="4">
    <source>
        <dbReference type="EMBL" id="CAE7350996.1"/>
    </source>
</evidence>
<feature type="repeat" description="ANK" evidence="3">
    <location>
        <begin position="310"/>
        <end position="342"/>
    </location>
</feature>
<name>A0A812P9D2_9DINO</name>
<dbReference type="InterPro" id="IPR002110">
    <property type="entry name" value="Ankyrin_rpt"/>
</dbReference>
<reference evidence="4" key="1">
    <citation type="submission" date="2021-02" db="EMBL/GenBank/DDBJ databases">
        <authorList>
            <person name="Dougan E. K."/>
            <person name="Rhodes N."/>
            <person name="Thang M."/>
            <person name="Chan C."/>
        </authorList>
    </citation>
    <scope>NUCLEOTIDE SEQUENCE</scope>
</reference>
<dbReference type="PANTHER" id="PTHR24166">
    <property type="entry name" value="ROLLING PEBBLES, ISOFORM B"/>
    <property type="match status" value="1"/>
</dbReference>
<evidence type="ECO:0000256" key="3">
    <source>
        <dbReference type="PROSITE-ProRule" id="PRU00023"/>
    </source>
</evidence>
<dbReference type="Gene3D" id="1.25.40.20">
    <property type="entry name" value="Ankyrin repeat-containing domain"/>
    <property type="match status" value="2"/>
</dbReference>
<dbReference type="PANTHER" id="PTHR24166:SF47">
    <property type="entry name" value="M-PHASE PHOSPHOPROTEIN 8"/>
    <property type="match status" value="1"/>
</dbReference>
<dbReference type="PROSITE" id="PS50297">
    <property type="entry name" value="ANK_REP_REGION"/>
    <property type="match status" value="2"/>
</dbReference>
<protein>
    <submittedName>
        <fullName evidence="4">ANK1 protein</fullName>
    </submittedName>
</protein>
<evidence type="ECO:0000256" key="2">
    <source>
        <dbReference type="ARBA" id="ARBA00023043"/>
    </source>
</evidence>
<keyword evidence="1" id="KW-0677">Repeat</keyword>
<sequence>MIRVWRTSGEEVTTVSPEQLAELVGEGGRPVVAMKRYLQSFCGQPRFRQRLILESGVALEDDADLEGSAELQLVLLPLRNSTKALCKEFIKAVSKNSVQKVEQLLNSPVDPNLRDPREGSATPLCLTCHHGFLEVTRLLLEAQANPDTCLADGAGTLFLACRGDHLDTVKLLLEHRTSPDLPEHGQAIPLIVAASMGTVEASRLLLEARADPTKKSDREGAFFKAAAAGSMEMVKMMLEFDLDKAEALLAAASRNQTEVASLVLEARADPNKAYDVTGTTPLALAAKEGHMEASRLLLRARADLNLPTPHGVTPLVAACAFGSFSTAELLMENLADLNMPASNGTSPLLGACKYRSLSIVRRLLLQGAKIHQASPTGETPLFVACQSGSLPIIRELLEQKADKNMANNQGVTPLQYASEKGLDEVIRLLEEAHVMDEGSPGELSSAGYRATP</sequence>
<comment type="caution">
    <text evidence="4">The sequence shown here is derived from an EMBL/GenBank/DDBJ whole genome shotgun (WGS) entry which is preliminary data.</text>
</comment>
<dbReference type="AlphaFoldDB" id="A0A812P9D2"/>
<evidence type="ECO:0000256" key="1">
    <source>
        <dbReference type="ARBA" id="ARBA00022737"/>
    </source>
</evidence>
<proteinExistence type="predicted"/>
<gene>
    <name evidence="4" type="primary">ANK1</name>
    <name evidence="4" type="ORF">SNAT2548_LOCUS18502</name>
</gene>
<dbReference type="PROSITE" id="PS50088">
    <property type="entry name" value="ANK_REPEAT"/>
    <property type="match status" value="4"/>
</dbReference>
<dbReference type="SMART" id="SM00248">
    <property type="entry name" value="ANK"/>
    <property type="match status" value="10"/>
</dbReference>
<dbReference type="InterPro" id="IPR036770">
    <property type="entry name" value="Ankyrin_rpt-contain_sf"/>
</dbReference>
<organism evidence="4 5">
    <name type="scientific">Symbiodinium natans</name>
    <dbReference type="NCBI Taxonomy" id="878477"/>
    <lineage>
        <taxon>Eukaryota</taxon>
        <taxon>Sar</taxon>
        <taxon>Alveolata</taxon>
        <taxon>Dinophyceae</taxon>
        <taxon>Suessiales</taxon>
        <taxon>Symbiodiniaceae</taxon>
        <taxon>Symbiodinium</taxon>
    </lineage>
</organism>
<dbReference type="Pfam" id="PF12796">
    <property type="entry name" value="Ank_2"/>
    <property type="match status" value="3"/>
</dbReference>
<evidence type="ECO:0000313" key="5">
    <source>
        <dbReference type="Proteomes" id="UP000604046"/>
    </source>
</evidence>